<keyword evidence="2" id="KW-1185">Reference proteome</keyword>
<evidence type="ECO:0000313" key="2">
    <source>
        <dbReference type="Proteomes" id="UP001519921"/>
    </source>
</evidence>
<evidence type="ECO:0000313" key="1">
    <source>
        <dbReference type="EMBL" id="MBW6410754.1"/>
    </source>
</evidence>
<dbReference type="RefSeq" id="WP_219780219.1">
    <property type="nucleotide sequence ID" value="NZ_JAHXPT010000009.1"/>
</dbReference>
<comment type="caution">
    <text evidence="1">The sequence shown here is derived from an EMBL/GenBank/DDBJ whole genome shotgun (WGS) entry which is preliminary data.</text>
</comment>
<proteinExistence type="predicted"/>
<accession>A0ABS7AQ09</accession>
<sequence length="49" mass="5978">MPKIIISRTSQRINRMREYDIYMDEEKISSINDSEKKYLKFHKVITKSI</sequence>
<reference evidence="1 2" key="1">
    <citation type="submission" date="2021-07" db="EMBL/GenBank/DDBJ databases">
        <title>Clostridium weizhouense sp. nov., an anaerobic bacterium isolated from activated sludge of Petroleum wastewater.</title>
        <authorList>
            <person name="Li Q."/>
        </authorList>
    </citation>
    <scope>NUCLEOTIDE SEQUENCE [LARGE SCALE GENOMIC DNA]</scope>
    <source>
        <strain evidence="1 2">YB-6</strain>
    </source>
</reference>
<gene>
    <name evidence="1" type="ORF">KYD98_11685</name>
</gene>
<dbReference type="Proteomes" id="UP001519921">
    <property type="component" value="Unassembled WGS sequence"/>
</dbReference>
<name>A0ABS7AQ09_9CLOT</name>
<protein>
    <submittedName>
        <fullName evidence="1">Uncharacterized protein</fullName>
    </submittedName>
</protein>
<dbReference type="EMBL" id="JAHXPT010000009">
    <property type="protein sequence ID" value="MBW6410754.1"/>
    <property type="molecule type" value="Genomic_DNA"/>
</dbReference>
<organism evidence="1 2">
    <name type="scientific">Clostridium weizhouense</name>
    <dbReference type="NCBI Taxonomy" id="2859781"/>
    <lineage>
        <taxon>Bacteria</taxon>
        <taxon>Bacillati</taxon>
        <taxon>Bacillota</taxon>
        <taxon>Clostridia</taxon>
        <taxon>Eubacteriales</taxon>
        <taxon>Clostridiaceae</taxon>
        <taxon>Clostridium</taxon>
    </lineage>
</organism>